<evidence type="ECO:0000256" key="1">
    <source>
        <dbReference type="SAM" id="Phobius"/>
    </source>
</evidence>
<proteinExistence type="predicted"/>
<dbReference type="AlphaFoldDB" id="A0A0K8J2E0"/>
<keyword evidence="3" id="KW-1185">Reference proteome</keyword>
<keyword evidence="1" id="KW-0472">Membrane</keyword>
<keyword evidence="1" id="KW-0812">Transmembrane</keyword>
<dbReference type="Pfam" id="PF11335">
    <property type="entry name" value="DUF3137"/>
    <property type="match status" value="1"/>
</dbReference>
<gene>
    <name evidence="2" type="ORF">SD1D_0062</name>
</gene>
<dbReference type="Proteomes" id="UP000196053">
    <property type="component" value="Chromosome I"/>
</dbReference>
<dbReference type="EMBL" id="LN879430">
    <property type="protein sequence ID" value="CUH91625.1"/>
    <property type="molecule type" value="Genomic_DNA"/>
</dbReference>
<dbReference type="OrthoDB" id="2056161at2"/>
<reference evidence="3" key="1">
    <citation type="submission" date="2015-09" db="EMBL/GenBank/DDBJ databases">
        <authorList>
            <person name="Wibberg D."/>
        </authorList>
    </citation>
    <scope>NUCLEOTIDE SEQUENCE [LARGE SCALE GENOMIC DNA]</scope>
    <source>
        <strain evidence="3">SD1D</strain>
    </source>
</reference>
<dbReference type="RefSeq" id="WP_058257081.1">
    <property type="nucleotide sequence ID" value="NZ_JANWKB010000089.1"/>
</dbReference>
<keyword evidence="1" id="KW-1133">Transmembrane helix</keyword>
<evidence type="ECO:0000313" key="3">
    <source>
        <dbReference type="Proteomes" id="UP000196053"/>
    </source>
</evidence>
<name>A0A0K8J2E0_9FIRM</name>
<sequence length="307" mass="35888">MKKDKISYLEKLRKKVLTHLIIIIVASIIVAITIGIIVSPKVKAINIVLVIFIISGLVTYFLLNLITGYKKKFKDYKAYYKKLMVEEPFQETFGHVNFDYKKGIDKDTIKNTGIMSLGNRYYSNDYLQGSYKGVRFERADIKIQNRVYTGKHSFTVTYFNGRWITLEFDGNYNFNLQIIGKGFKHASTKSSFFRKKECRRSKIELEDKVFNELFTVYAQSDHEAKYILTPEFIDTLKNMFYAIDGNFMLGFIDNKLHVAINTNKDAMEPSLIKNLYTTIDVQKEIKIIINIIEKIKPSLYLQFKWNL</sequence>
<dbReference type="KEGG" id="hsd:SD1D_0062"/>
<protein>
    <submittedName>
        <fullName evidence="2">Putative membrane protein</fullName>
    </submittedName>
</protein>
<accession>A0A0K8J2E0</accession>
<dbReference type="InterPro" id="IPR021484">
    <property type="entry name" value="DUF3137"/>
</dbReference>
<organism evidence="2 3">
    <name type="scientific">Herbinix luporum</name>
    <dbReference type="NCBI Taxonomy" id="1679721"/>
    <lineage>
        <taxon>Bacteria</taxon>
        <taxon>Bacillati</taxon>
        <taxon>Bacillota</taxon>
        <taxon>Clostridia</taxon>
        <taxon>Lachnospirales</taxon>
        <taxon>Lachnospiraceae</taxon>
        <taxon>Herbinix</taxon>
    </lineage>
</organism>
<feature type="transmembrane region" description="Helical" evidence="1">
    <location>
        <begin position="44"/>
        <end position="67"/>
    </location>
</feature>
<evidence type="ECO:0000313" key="2">
    <source>
        <dbReference type="EMBL" id="CUH91625.1"/>
    </source>
</evidence>
<feature type="transmembrane region" description="Helical" evidence="1">
    <location>
        <begin position="20"/>
        <end position="38"/>
    </location>
</feature>